<sequence>MGVLLCHPSHGAVAEISKQATSCTHCICANHCLNLSLSKTSDIQAVRNAMGTIKQVASFFRASAKRRFLQRQLFKADNESSRNTVMPLCETRWVERNDSVISFRQSLGNIVAALENVAKWHERDSASKAKNLATALLESEFIIALYCISDILVLTQPLSKTLQAENFDLLQAAEHSKRIVEILKFKRKNADSEFHALFAKATEAAMKLEVEFKISRQASRQINRVNIDTFPVEEYYRIAIYISMLENMISDLLSRFDKQQVSAMCLSRLIPEVLIKTDVSETLFSFINDSVKRYFGLIPELKSHDHEAATELVHAEIKISKQYGVISSRMIPKTRIEALNSCNRHLYPCVYNFLLIFSTLPVSVATEERSFSTLRRLKTWMRSRMTGDRLTGLALKHTHRDIDIDIDSIITFFGNKKFRKRTFVL</sequence>
<dbReference type="InterPro" id="IPR008906">
    <property type="entry name" value="HATC_C_dom"/>
</dbReference>
<name>A0AAD8AV17_BIOPF</name>
<evidence type="ECO:0000313" key="4">
    <source>
        <dbReference type="Proteomes" id="UP001233172"/>
    </source>
</evidence>
<evidence type="ECO:0000313" key="2">
    <source>
        <dbReference type="EMBL" id="KAK0042900.1"/>
    </source>
</evidence>
<dbReference type="EMBL" id="JASAOG010000229">
    <property type="protein sequence ID" value="KAK0042901.1"/>
    <property type="molecule type" value="Genomic_DNA"/>
</dbReference>
<evidence type="ECO:0000259" key="1">
    <source>
        <dbReference type="Pfam" id="PF05699"/>
    </source>
</evidence>
<dbReference type="InterPro" id="IPR012337">
    <property type="entry name" value="RNaseH-like_sf"/>
</dbReference>
<accession>A0AAD8AV17</accession>
<gene>
    <name evidence="2" type="ORF">Bpfe_027656</name>
    <name evidence="3" type="ORF">Bpfe_027657</name>
</gene>
<dbReference type="PANTHER" id="PTHR46289">
    <property type="entry name" value="52 KDA REPRESSOR OF THE INHIBITOR OF THE PROTEIN KINASE-LIKE PROTEIN-RELATED"/>
    <property type="match status" value="1"/>
</dbReference>
<evidence type="ECO:0000313" key="3">
    <source>
        <dbReference type="EMBL" id="KAK0042901.1"/>
    </source>
</evidence>
<dbReference type="Pfam" id="PF05699">
    <property type="entry name" value="Dimer_Tnp_hAT"/>
    <property type="match status" value="1"/>
</dbReference>
<comment type="caution">
    <text evidence="3">The sequence shown here is derived from an EMBL/GenBank/DDBJ whole genome shotgun (WGS) entry which is preliminary data.</text>
</comment>
<protein>
    <submittedName>
        <fullName evidence="3">52 kDa repressor of the inhibitor of the protein kinase</fullName>
    </submittedName>
</protein>
<dbReference type="InterPro" id="IPR052958">
    <property type="entry name" value="IFN-induced_PKR_regulator"/>
</dbReference>
<dbReference type="PANTHER" id="PTHR46289:SF14">
    <property type="entry name" value="DUF4371 DOMAIN-CONTAINING PROTEIN"/>
    <property type="match status" value="1"/>
</dbReference>
<dbReference type="Proteomes" id="UP001233172">
    <property type="component" value="Unassembled WGS sequence"/>
</dbReference>
<proteinExistence type="predicted"/>
<feature type="domain" description="HAT C-terminal dimerisation" evidence="1">
    <location>
        <begin position="341"/>
        <end position="400"/>
    </location>
</feature>
<dbReference type="SUPFAM" id="SSF53098">
    <property type="entry name" value="Ribonuclease H-like"/>
    <property type="match status" value="1"/>
</dbReference>
<reference evidence="3" key="2">
    <citation type="submission" date="2023-04" db="EMBL/GenBank/DDBJ databases">
        <authorList>
            <person name="Bu L."/>
            <person name="Lu L."/>
            <person name="Laidemitt M.R."/>
            <person name="Zhang S.M."/>
            <person name="Mutuku M."/>
            <person name="Mkoji G."/>
            <person name="Steinauer M."/>
            <person name="Loker E.S."/>
        </authorList>
    </citation>
    <scope>NUCLEOTIDE SEQUENCE</scope>
    <source>
        <strain evidence="3">KasaAsao</strain>
        <tissue evidence="3">Whole Snail</tissue>
    </source>
</reference>
<dbReference type="AlphaFoldDB" id="A0AAD8AV17"/>
<keyword evidence="4" id="KW-1185">Reference proteome</keyword>
<reference evidence="3" key="1">
    <citation type="journal article" date="2023" name="PLoS Negl. Trop. Dis.">
        <title>A genome sequence for Biomphalaria pfeifferi, the major vector snail for the human-infecting parasite Schistosoma mansoni.</title>
        <authorList>
            <person name="Bu L."/>
            <person name="Lu L."/>
            <person name="Laidemitt M.R."/>
            <person name="Zhang S.M."/>
            <person name="Mutuku M."/>
            <person name="Mkoji G."/>
            <person name="Steinauer M."/>
            <person name="Loker E.S."/>
        </authorList>
    </citation>
    <scope>NUCLEOTIDE SEQUENCE</scope>
    <source>
        <strain evidence="3">KasaAsao</strain>
    </source>
</reference>
<organism evidence="3 4">
    <name type="scientific">Biomphalaria pfeifferi</name>
    <name type="common">Bloodfluke planorb</name>
    <name type="synonym">Freshwater snail</name>
    <dbReference type="NCBI Taxonomy" id="112525"/>
    <lineage>
        <taxon>Eukaryota</taxon>
        <taxon>Metazoa</taxon>
        <taxon>Spiralia</taxon>
        <taxon>Lophotrochozoa</taxon>
        <taxon>Mollusca</taxon>
        <taxon>Gastropoda</taxon>
        <taxon>Heterobranchia</taxon>
        <taxon>Euthyneura</taxon>
        <taxon>Panpulmonata</taxon>
        <taxon>Hygrophila</taxon>
        <taxon>Lymnaeoidea</taxon>
        <taxon>Planorbidae</taxon>
        <taxon>Biomphalaria</taxon>
    </lineage>
</organism>
<dbReference type="GO" id="GO:0046983">
    <property type="term" value="F:protein dimerization activity"/>
    <property type="evidence" value="ECO:0007669"/>
    <property type="project" value="InterPro"/>
</dbReference>
<dbReference type="EMBL" id="JASAOG010000229">
    <property type="protein sequence ID" value="KAK0042900.1"/>
    <property type="molecule type" value="Genomic_DNA"/>
</dbReference>